<dbReference type="GO" id="GO:0016491">
    <property type="term" value="F:oxidoreductase activity"/>
    <property type="evidence" value="ECO:0007669"/>
    <property type="project" value="UniProtKB-KW"/>
</dbReference>
<dbReference type="OrthoDB" id="7442at2157"/>
<dbReference type="Pfam" id="PF00106">
    <property type="entry name" value="adh_short"/>
    <property type="match status" value="1"/>
</dbReference>
<name>A0A8J8Q2U0_9EURY</name>
<gene>
    <name evidence="3" type="ORF">CV102_08955</name>
</gene>
<dbReference type="InterPro" id="IPR002347">
    <property type="entry name" value="SDR_fam"/>
</dbReference>
<keyword evidence="2" id="KW-0560">Oxidoreductase</keyword>
<dbReference type="InterPro" id="IPR020904">
    <property type="entry name" value="Sc_DH/Rdtase_CS"/>
</dbReference>
<organism evidence="3 4">
    <name type="scientific">Natronococcus pandeyae</name>
    <dbReference type="NCBI Taxonomy" id="2055836"/>
    <lineage>
        <taxon>Archaea</taxon>
        <taxon>Methanobacteriati</taxon>
        <taxon>Methanobacteriota</taxon>
        <taxon>Stenosarchaea group</taxon>
        <taxon>Halobacteria</taxon>
        <taxon>Halobacteriales</taxon>
        <taxon>Natrialbaceae</taxon>
        <taxon>Natronococcus</taxon>
    </lineage>
</organism>
<protein>
    <submittedName>
        <fullName evidence="3">Short-chain dehydrogenase</fullName>
    </submittedName>
</protein>
<sequence>MEQSRGAIVVGASSGIGEAVARELAAAGYEVGLTARRTDRLKRIGEELPTKSYVATMDVTETEDARSAFVELAAAMPSVDLVVISAGTAAVNYDLEWERERQTIDVNVRGFTAIATAAMEHFEDTADGDGHLVGISSVAAHFGNGGTQAYNASKAFVSTYLEGLRNRTAGNETDVTITTVEPGFVDTELSYGSFWECSPETAAKQITRAIRNERDHVYVTRRWRLVAWAFEVTPDPILRRVLS</sequence>
<comment type="similarity">
    <text evidence="1">Belongs to the short-chain dehydrogenases/reductases (SDR) family.</text>
</comment>
<evidence type="ECO:0000313" key="4">
    <source>
        <dbReference type="Proteomes" id="UP000766904"/>
    </source>
</evidence>
<dbReference type="PANTHER" id="PTHR44196">
    <property type="entry name" value="DEHYDROGENASE/REDUCTASE SDR FAMILY MEMBER 7B"/>
    <property type="match status" value="1"/>
</dbReference>
<dbReference type="PANTHER" id="PTHR44196:SF3">
    <property type="entry name" value="SHORT CHAIN DEHYDROGENASE FAMILY PROTEIN"/>
    <property type="match status" value="1"/>
</dbReference>
<comment type="caution">
    <text evidence="3">The sequence shown here is derived from an EMBL/GenBank/DDBJ whole genome shotgun (WGS) entry which is preliminary data.</text>
</comment>
<dbReference type="Gene3D" id="3.40.50.720">
    <property type="entry name" value="NAD(P)-binding Rossmann-like Domain"/>
    <property type="match status" value="1"/>
</dbReference>
<dbReference type="RefSeq" id="WP_148857534.1">
    <property type="nucleotide sequence ID" value="NZ_PHNJ01000003.1"/>
</dbReference>
<dbReference type="AlphaFoldDB" id="A0A8J8Q2U0"/>
<evidence type="ECO:0000256" key="2">
    <source>
        <dbReference type="ARBA" id="ARBA00023002"/>
    </source>
</evidence>
<evidence type="ECO:0000313" key="3">
    <source>
        <dbReference type="EMBL" id="TYL39386.1"/>
    </source>
</evidence>
<evidence type="ECO:0000256" key="1">
    <source>
        <dbReference type="ARBA" id="ARBA00006484"/>
    </source>
</evidence>
<dbReference type="InterPro" id="IPR036291">
    <property type="entry name" value="NAD(P)-bd_dom_sf"/>
</dbReference>
<dbReference type="Proteomes" id="UP000766904">
    <property type="component" value="Unassembled WGS sequence"/>
</dbReference>
<dbReference type="EMBL" id="PHNJ01000003">
    <property type="protein sequence ID" value="TYL39386.1"/>
    <property type="molecule type" value="Genomic_DNA"/>
</dbReference>
<dbReference type="GO" id="GO:0016020">
    <property type="term" value="C:membrane"/>
    <property type="evidence" value="ECO:0007669"/>
    <property type="project" value="TreeGrafter"/>
</dbReference>
<reference evidence="3" key="1">
    <citation type="submission" date="2017-11" db="EMBL/GenBank/DDBJ databases">
        <authorList>
            <person name="Kajale S.C."/>
            <person name="Sharma A."/>
        </authorList>
    </citation>
    <scope>NUCLEOTIDE SEQUENCE</scope>
    <source>
        <strain evidence="3">LS1_42</strain>
    </source>
</reference>
<accession>A0A8J8Q2U0</accession>
<keyword evidence="4" id="KW-1185">Reference proteome</keyword>
<proteinExistence type="inferred from homology"/>
<dbReference type="PROSITE" id="PS00061">
    <property type="entry name" value="ADH_SHORT"/>
    <property type="match status" value="1"/>
</dbReference>
<dbReference type="PRINTS" id="PR00081">
    <property type="entry name" value="GDHRDH"/>
</dbReference>
<dbReference type="SUPFAM" id="SSF51735">
    <property type="entry name" value="NAD(P)-binding Rossmann-fold domains"/>
    <property type="match status" value="1"/>
</dbReference>